<name>A0A8H7D2K6_9AGAR</name>
<comment type="similarity">
    <text evidence="2">Belongs to the GMC oxidoreductase family.</text>
</comment>
<keyword evidence="6" id="KW-0560">Oxidoreductase</keyword>
<evidence type="ECO:0000256" key="4">
    <source>
        <dbReference type="ARBA" id="ARBA00022729"/>
    </source>
</evidence>
<gene>
    <name evidence="9" type="ORF">MVEN_00701700</name>
</gene>
<organism evidence="9 10">
    <name type="scientific">Mycena venus</name>
    <dbReference type="NCBI Taxonomy" id="2733690"/>
    <lineage>
        <taxon>Eukaryota</taxon>
        <taxon>Fungi</taxon>
        <taxon>Dikarya</taxon>
        <taxon>Basidiomycota</taxon>
        <taxon>Agaricomycotina</taxon>
        <taxon>Agaricomycetes</taxon>
        <taxon>Agaricomycetidae</taxon>
        <taxon>Agaricales</taxon>
        <taxon>Marasmiineae</taxon>
        <taxon>Mycenaceae</taxon>
        <taxon>Mycena</taxon>
    </lineage>
</organism>
<keyword evidence="10" id="KW-1185">Reference proteome</keyword>
<dbReference type="Gene3D" id="3.30.560.10">
    <property type="entry name" value="Glucose Oxidase, domain 3"/>
    <property type="match status" value="1"/>
</dbReference>
<comment type="cofactor">
    <cofactor evidence="1">
        <name>FAD</name>
        <dbReference type="ChEBI" id="CHEBI:57692"/>
    </cofactor>
</comment>
<dbReference type="GO" id="GO:0050660">
    <property type="term" value="F:flavin adenine dinucleotide binding"/>
    <property type="evidence" value="ECO:0007669"/>
    <property type="project" value="InterPro"/>
</dbReference>
<dbReference type="PANTHER" id="PTHR11552">
    <property type="entry name" value="GLUCOSE-METHANOL-CHOLINE GMC OXIDOREDUCTASE"/>
    <property type="match status" value="1"/>
</dbReference>
<evidence type="ECO:0000313" key="9">
    <source>
        <dbReference type="EMBL" id="KAF7359769.1"/>
    </source>
</evidence>
<evidence type="ECO:0000256" key="7">
    <source>
        <dbReference type="ARBA" id="ARBA00023180"/>
    </source>
</evidence>
<evidence type="ECO:0000256" key="1">
    <source>
        <dbReference type="ARBA" id="ARBA00001974"/>
    </source>
</evidence>
<keyword evidence="5" id="KW-0274">FAD</keyword>
<evidence type="ECO:0000256" key="2">
    <source>
        <dbReference type="ARBA" id="ARBA00010790"/>
    </source>
</evidence>
<keyword evidence="4" id="KW-0732">Signal</keyword>
<evidence type="ECO:0000259" key="8">
    <source>
        <dbReference type="Pfam" id="PF05199"/>
    </source>
</evidence>
<dbReference type="SUPFAM" id="SSF54373">
    <property type="entry name" value="FAD-linked reductases, C-terminal domain"/>
    <property type="match status" value="1"/>
</dbReference>
<comment type="caution">
    <text evidence="9">The sequence shown here is derived from an EMBL/GenBank/DDBJ whole genome shotgun (WGS) entry which is preliminary data.</text>
</comment>
<feature type="domain" description="Glucose-methanol-choline oxidoreductase C-terminal" evidence="8">
    <location>
        <begin position="223"/>
        <end position="261"/>
    </location>
</feature>
<dbReference type="SUPFAM" id="SSF51905">
    <property type="entry name" value="FAD/NAD(P)-binding domain"/>
    <property type="match status" value="1"/>
</dbReference>
<dbReference type="Proteomes" id="UP000620124">
    <property type="component" value="Unassembled WGS sequence"/>
</dbReference>
<dbReference type="InterPro" id="IPR012132">
    <property type="entry name" value="GMC_OxRdtase"/>
</dbReference>
<dbReference type="Pfam" id="PF05199">
    <property type="entry name" value="GMC_oxred_C"/>
    <property type="match status" value="2"/>
</dbReference>
<keyword evidence="7" id="KW-0325">Glycoprotein</keyword>
<accession>A0A8H7D2K6</accession>
<evidence type="ECO:0000313" key="10">
    <source>
        <dbReference type="Proteomes" id="UP000620124"/>
    </source>
</evidence>
<proteinExistence type="inferred from homology"/>
<dbReference type="PANTHER" id="PTHR11552:SF201">
    <property type="entry name" value="GLUCOSE-METHANOL-CHOLINE OXIDOREDUCTASE N-TERMINAL DOMAIN-CONTAINING PROTEIN"/>
    <property type="match status" value="1"/>
</dbReference>
<dbReference type="AlphaFoldDB" id="A0A8H7D2K6"/>
<protein>
    <submittedName>
        <fullName evidence="9">GMC oxidoreductase</fullName>
    </submittedName>
</protein>
<keyword evidence="3" id="KW-0285">Flavoprotein</keyword>
<dbReference type="GO" id="GO:0016614">
    <property type="term" value="F:oxidoreductase activity, acting on CH-OH group of donors"/>
    <property type="evidence" value="ECO:0007669"/>
    <property type="project" value="InterPro"/>
</dbReference>
<dbReference type="InterPro" id="IPR036188">
    <property type="entry name" value="FAD/NAD-bd_sf"/>
</dbReference>
<evidence type="ECO:0000256" key="3">
    <source>
        <dbReference type="ARBA" id="ARBA00022630"/>
    </source>
</evidence>
<reference evidence="9" key="1">
    <citation type="submission" date="2020-05" db="EMBL/GenBank/DDBJ databases">
        <title>Mycena genomes resolve the evolution of fungal bioluminescence.</title>
        <authorList>
            <person name="Tsai I.J."/>
        </authorList>
    </citation>
    <scope>NUCLEOTIDE SEQUENCE</scope>
    <source>
        <strain evidence="9">CCC161011</strain>
    </source>
</reference>
<evidence type="ECO:0000256" key="6">
    <source>
        <dbReference type="ARBA" id="ARBA00023002"/>
    </source>
</evidence>
<dbReference type="InterPro" id="IPR007867">
    <property type="entry name" value="GMC_OxRtase_C"/>
</dbReference>
<feature type="domain" description="Glucose-methanol-choline oxidoreductase C-terminal" evidence="8">
    <location>
        <begin position="112"/>
        <end position="204"/>
    </location>
</feature>
<sequence length="264" mass="29215">MESPPISEIEAFVSTPFDYIIIGQRWNWGLNNILNHSIISTKIDEIEAEIAVRKSTGVLTELVMQQYTIQLDWLKNKEGTLPHLEFLLFTQGLVKSNPKACYFMMAAGAQHPRSRGSVHISSADPVQEPAINPRYLTEEFDAFSLLAGYRAIEKLSQTPPFTDIIEEQIMPAAKLSDDEVIQYIRQTCISGSHYMGTAAMAHRELGGTQSSRPQIYFPYVLSGVVGSNLKVHGTANLRVADASIIPLPIAAHIQATVYAIGEKV</sequence>
<evidence type="ECO:0000256" key="5">
    <source>
        <dbReference type="ARBA" id="ARBA00022827"/>
    </source>
</evidence>
<dbReference type="OrthoDB" id="269227at2759"/>
<dbReference type="EMBL" id="JACAZI010000005">
    <property type="protein sequence ID" value="KAF7359769.1"/>
    <property type="molecule type" value="Genomic_DNA"/>
</dbReference>
<dbReference type="Gene3D" id="3.50.50.60">
    <property type="entry name" value="FAD/NAD(P)-binding domain"/>
    <property type="match status" value="1"/>
</dbReference>